<organism evidence="3 4">
    <name type="scientific">Sphaceloma murrayae</name>
    <dbReference type="NCBI Taxonomy" id="2082308"/>
    <lineage>
        <taxon>Eukaryota</taxon>
        <taxon>Fungi</taxon>
        <taxon>Dikarya</taxon>
        <taxon>Ascomycota</taxon>
        <taxon>Pezizomycotina</taxon>
        <taxon>Dothideomycetes</taxon>
        <taxon>Dothideomycetidae</taxon>
        <taxon>Myriangiales</taxon>
        <taxon>Elsinoaceae</taxon>
        <taxon>Sphaceloma</taxon>
    </lineage>
</organism>
<dbReference type="Proteomes" id="UP000243797">
    <property type="component" value="Unassembled WGS sequence"/>
</dbReference>
<evidence type="ECO:0000313" key="3">
    <source>
        <dbReference type="EMBL" id="PNS17636.1"/>
    </source>
</evidence>
<evidence type="ECO:0000259" key="2">
    <source>
        <dbReference type="Pfam" id="PF15377"/>
    </source>
</evidence>
<name>A0A2K1QRB4_9PEZI</name>
<evidence type="ECO:0000256" key="1">
    <source>
        <dbReference type="SAM" id="MobiDB-lite"/>
    </source>
</evidence>
<sequence>MSSKLKGLQYESEQPAFLQRMRAAAPGDGRHERPIPRPKRARQDDDEDAPAYVMEETNESLSKDEYEKLVSGANGDDAEDVATSRAAGQEDRQASEGNPIMSGALPDDEVRSSEQAGRRKVNEASLGVKKRKAATVVGQDDDGEGADNVVQEARPKKGKKKGKAIKLSFNDDEG</sequence>
<feature type="domain" description="DUF4604" evidence="2">
    <location>
        <begin position="6"/>
        <end position="173"/>
    </location>
</feature>
<reference evidence="3 4" key="1">
    <citation type="submission" date="2017-06" db="EMBL/GenBank/DDBJ databases">
        <title>Draft genome sequence of a variant of Elsinoe murrayae.</title>
        <authorList>
            <person name="Cheng Q."/>
        </authorList>
    </citation>
    <scope>NUCLEOTIDE SEQUENCE [LARGE SCALE GENOMIC DNA]</scope>
    <source>
        <strain evidence="3 4">CQ-2017a</strain>
    </source>
</reference>
<protein>
    <recommendedName>
        <fullName evidence="2">DUF4604 domain-containing protein</fullName>
    </recommendedName>
</protein>
<proteinExistence type="predicted"/>
<comment type="caution">
    <text evidence="3">The sequence shown here is derived from an EMBL/GenBank/DDBJ whole genome shotgun (WGS) entry which is preliminary data.</text>
</comment>
<dbReference type="InterPro" id="IPR027911">
    <property type="entry name" value="DUF4604"/>
</dbReference>
<evidence type="ECO:0000313" key="4">
    <source>
        <dbReference type="Proteomes" id="UP000243797"/>
    </source>
</evidence>
<gene>
    <name evidence="3" type="ORF">CAC42_3031</name>
</gene>
<dbReference type="OrthoDB" id="5388322at2759"/>
<dbReference type="Pfam" id="PF15377">
    <property type="entry name" value="DUF4604"/>
    <property type="match status" value="1"/>
</dbReference>
<dbReference type="EMBL" id="NKHZ01000049">
    <property type="protein sequence ID" value="PNS17636.1"/>
    <property type="molecule type" value="Genomic_DNA"/>
</dbReference>
<dbReference type="InParanoid" id="A0A2K1QRB4"/>
<dbReference type="AlphaFoldDB" id="A0A2K1QRB4"/>
<accession>A0A2K1QRB4</accession>
<feature type="compositionally biased region" description="Basic and acidic residues" evidence="1">
    <location>
        <begin position="108"/>
        <end position="122"/>
    </location>
</feature>
<keyword evidence="4" id="KW-1185">Reference proteome</keyword>
<feature type="region of interest" description="Disordered" evidence="1">
    <location>
        <begin position="1"/>
        <end position="174"/>
    </location>
</feature>